<dbReference type="InterPro" id="IPR016024">
    <property type="entry name" value="ARM-type_fold"/>
</dbReference>
<dbReference type="InterPro" id="IPR004155">
    <property type="entry name" value="PBS_lyase_HEAT"/>
</dbReference>
<evidence type="ECO:0000256" key="1">
    <source>
        <dbReference type="SAM" id="MobiDB-lite"/>
    </source>
</evidence>
<dbReference type="PANTHER" id="PTHR12697:SF5">
    <property type="entry name" value="DEOXYHYPUSINE HYDROXYLASE"/>
    <property type="match status" value="1"/>
</dbReference>
<dbReference type="SMART" id="SM00567">
    <property type="entry name" value="EZ_HEAT"/>
    <property type="match status" value="9"/>
</dbReference>
<dbReference type="EMBL" id="JAGKQQ010000001">
    <property type="protein sequence ID" value="MBP3957074.1"/>
    <property type="molecule type" value="Genomic_DNA"/>
</dbReference>
<evidence type="ECO:0000313" key="2">
    <source>
        <dbReference type="EMBL" id="MBP3957074.1"/>
    </source>
</evidence>
<keyword evidence="3" id="KW-1185">Reference proteome</keyword>
<protein>
    <submittedName>
        <fullName evidence="2">HEAT repeat domain-containing protein</fullName>
    </submittedName>
</protein>
<dbReference type="PANTHER" id="PTHR12697">
    <property type="entry name" value="PBS LYASE HEAT-LIKE PROTEIN"/>
    <property type="match status" value="1"/>
</dbReference>
<gene>
    <name evidence="2" type="ORF">J8F10_17540</name>
</gene>
<reference evidence="2 3" key="1">
    <citation type="submission" date="2021-04" db="EMBL/GenBank/DDBJ databases">
        <authorList>
            <person name="Ivanova A."/>
        </authorList>
    </citation>
    <scope>NUCLEOTIDE SEQUENCE [LARGE SCALE GENOMIC DNA]</scope>
    <source>
        <strain evidence="2 3">G18</strain>
    </source>
</reference>
<name>A0ABS5BTN0_9BACT</name>
<sequence>MTTIILLLVAPLAGAPLEVSDDPAIFSWVADLGGADIEKQFAARAALVKAGPKAKSAVPLLAKQLGDKTARRHAIEVLGAIGPSAKDAVPALIAQLPNEDGIGYAAEDVAVAITAIDGPKPEATRALILTSAKGGTVMLLGSQTLREHPAEVVPHVVAFCGDKDAKVRARAATVLGELKRNPDRNGAVVFDKAGAKATKGVPAALEKLLADDSAEVRMSACLALSRVEEHSEKTIPVVIAVALDDKNERLLNEIRAPEIFLPVPKQAATALVPLFDHKSERVRQWAVDTLAHLPVREPMEGVLKGGKTARTREGAALVLGSYRFSDGNPTPALKAALADPEFVVRFATTKGVYRYVHKSDPELVRAVPTLIEGLQQKEEQVQVDACQILAAIGTPAQKAVPALKKSLSGQSPTVPFEAAVALVAVAPKGAADARPVLIETLKNGRNFEAIRAAKALGDLGADAKDALPELIKKLSANDPHLRLSAAEAATAIDPAQAPKAVDVVVELLKNRQHRRSLVRANSLGFLVRLGDHAKGAMPALAEVLADRDSVFRGDVALTMITIDAKNATAAYDWVRKVLDDSEPDRDDVRDQLPKLGQLAEPLVPELTAQLKSEDGDHRRYAIETLGAIGPGAKNALPALKKLIETDPETSNRARATEAVKKIEAK</sequence>
<dbReference type="Pfam" id="PF13646">
    <property type="entry name" value="HEAT_2"/>
    <property type="match status" value="2"/>
</dbReference>
<dbReference type="Gene3D" id="1.25.10.10">
    <property type="entry name" value="Leucine-rich Repeat Variant"/>
    <property type="match status" value="5"/>
</dbReference>
<dbReference type="Proteomes" id="UP000676565">
    <property type="component" value="Unassembled WGS sequence"/>
</dbReference>
<feature type="region of interest" description="Disordered" evidence="1">
    <location>
        <begin position="646"/>
        <end position="665"/>
    </location>
</feature>
<organism evidence="2 3">
    <name type="scientific">Gemmata palustris</name>
    <dbReference type="NCBI Taxonomy" id="2822762"/>
    <lineage>
        <taxon>Bacteria</taxon>
        <taxon>Pseudomonadati</taxon>
        <taxon>Planctomycetota</taxon>
        <taxon>Planctomycetia</taxon>
        <taxon>Gemmatales</taxon>
        <taxon>Gemmataceae</taxon>
        <taxon>Gemmata</taxon>
    </lineage>
</organism>
<comment type="caution">
    <text evidence="2">The sequence shown here is derived from an EMBL/GenBank/DDBJ whole genome shotgun (WGS) entry which is preliminary data.</text>
</comment>
<dbReference type="RefSeq" id="WP_210655794.1">
    <property type="nucleotide sequence ID" value="NZ_JAGKQQ010000001.1"/>
</dbReference>
<evidence type="ECO:0000313" key="3">
    <source>
        <dbReference type="Proteomes" id="UP000676565"/>
    </source>
</evidence>
<dbReference type="InterPro" id="IPR011989">
    <property type="entry name" value="ARM-like"/>
</dbReference>
<accession>A0ABS5BTN0</accession>
<proteinExistence type="predicted"/>
<dbReference type="SUPFAM" id="SSF48371">
    <property type="entry name" value="ARM repeat"/>
    <property type="match status" value="2"/>
</dbReference>